<accession>A0AAV3XBS3</accession>
<evidence type="ECO:0000313" key="2">
    <source>
        <dbReference type="Proteomes" id="UP001050975"/>
    </source>
</evidence>
<gene>
    <name evidence="1" type="ORF">MiSe_15740</name>
</gene>
<comment type="caution">
    <text evidence="1">The sequence shown here is derived from an EMBL/GenBank/DDBJ whole genome shotgun (WGS) entry which is preliminary data.</text>
</comment>
<dbReference type="Proteomes" id="UP001050975">
    <property type="component" value="Unassembled WGS sequence"/>
</dbReference>
<dbReference type="EMBL" id="BLAY01000018">
    <property type="protein sequence ID" value="GET36822.1"/>
    <property type="molecule type" value="Genomic_DNA"/>
</dbReference>
<reference evidence="1" key="1">
    <citation type="submission" date="2019-10" db="EMBL/GenBank/DDBJ databases">
        <title>Draft genome sequece of Microseira wollei NIES-4236.</title>
        <authorList>
            <person name="Yamaguchi H."/>
            <person name="Suzuki S."/>
            <person name="Kawachi M."/>
        </authorList>
    </citation>
    <scope>NUCLEOTIDE SEQUENCE</scope>
    <source>
        <strain evidence="1">NIES-4236</strain>
    </source>
</reference>
<protein>
    <submittedName>
        <fullName evidence="1">Uncharacterized protein</fullName>
    </submittedName>
</protein>
<organism evidence="1 2">
    <name type="scientific">Microseira wollei NIES-4236</name>
    <dbReference type="NCBI Taxonomy" id="2530354"/>
    <lineage>
        <taxon>Bacteria</taxon>
        <taxon>Bacillati</taxon>
        <taxon>Cyanobacteriota</taxon>
        <taxon>Cyanophyceae</taxon>
        <taxon>Oscillatoriophycideae</taxon>
        <taxon>Aerosakkonematales</taxon>
        <taxon>Aerosakkonemataceae</taxon>
        <taxon>Microseira</taxon>
    </lineage>
</organism>
<dbReference type="InterPro" id="IPR054637">
    <property type="entry name" value="Asr1405_Asl0597-like"/>
</dbReference>
<name>A0AAV3XBS3_9CYAN</name>
<keyword evidence="2" id="KW-1185">Reference proteome</keyword>
<dbReference type="NCBIfam" id="NF045598">
    <property type="entry name" value="asr1405_asl0597"/>
    <property type="match status" value="1"/>
</dbReference>
<dbReference type="AlphaFoldDB" id="A0AAV3XBS3"/>
<evidence type="ECO:0000313" key="1">
    <source>
        <dbReference type="EMBL" id="GET36822.1"/>
    </source>
</evidence>
<sequence length="103" mass="12015">MKNPVSRSESFPYSKILRNMSKFPPPDALKGQVVQISRLDRWQVYRRLQELTIPCCCPNDGSLRVDVNNSIDAVLVRSTVLQFIASRSELIDWLERCWKFGNW</sequence>
<proteinExistence type="predicted"/>